<dbReference type="Proteomes" id="UP000001446">
    <property type="component" value="Chromosome"/>
</dbReference>
<protein>
    <recommendedName>
        <fullName evidence="3">DUF4747 family protein</fullName>
    </recommendedName>
</protein>
<evidence type="ECO:0000313" key="2">
    <source>
        <dbReference type="Proteomes" id="UP000001446"/>
    </source>
</evidence>
<accession>D2BSK0</accession>
<dbReference type="HOGENOM" id="CLU_844315_0_0_6"/>
<keyword evidence="2" id="KW-1185">Reference proteome</keyword>
<proteinExistence type="predicted"/>
<dbReference type="KEGG" id="ddc:Dd586_0729"/>
<evidence type="ECO:0000313" key="1">
    <source>
        <dbReference type="EMBL" id="ACZ75619.1"/>
    </source>
</evidence>
<reference evidence="1" key="1">
    <citation type="submission" date="2009-12" db="EMBL/GenBank/DDBJ databases">
        <title>Complete sequence of Dickeya dadantii Ech586.</title>
        <authorList>
            <consortium name="US DOE Joint Genome Institute"/>
            <person name="Lucas S."/>
            <person name="Copeland A."/>
            <person name="Lapidus A."/>
            <person name="Glavina del Rio T."/>
            <person name="Tice H."/>
            <person name="Bruce D."/>
            <person name="Goodwin L."/>
            <person name="Pitluck S."/>
            <person name="Munk A.C."/>
            <person name="Brettin T."/>
            <person name="Detter J.C."/>
            <person name="Han C."/>
            <person name="Tapia R."/>
            <person name="Larimer F."/>
            <person name="Land M."/>
            <person name="Hauser L."/>
            <person name="Kyrpides N."/>
            <person name="Mikhailova N."/>
            <person name="Balakrishnan V."/>
            <person name="Glasner J."/>
            <person name="Perna N.T."/>
        </authorList>
    </citation>
    <scope>NUCLEOTIDE SEQUENCE [LARGE SCALE GENOMIC DNA]</scope>
    <source>
        <strain evidence="1">Ech586</strain>
    </source>
</reference>
<organism evidence="1 2">
    <name type="scientific">Dickeya zeae (strain Ech586)</name>
    <name type="common">Dickeya dadantii (strain Ech586)</name>
    <dbReference type="NCBI Taxonomy" id="590409"/>
    <lineage>
        <taxon>Bacteria</taxon>
        <taxon>Pseudomonadati</taxon>
        <taxon>Pseudomonadota</taxon>
        <taxon>Gammaproteobacteria</taxon>
        <taxon>Enterobacterales</taxon>
        <taxon>Pectobacteriaceae</taxon>
        <taxon>Dickeya</taxon>
        <taxon>Dickeya parazeae</taxon>
    </lineage>
</organism>
<dbReference type="eggNOG" id="ENOG5031KTQ">
    <property type="taxonomic scope" value="Bacteria"/>
</dbReference>
<name>D2BSK0_DICZ5</name>
<evidence type="ECO:0008006" key="3">
    <source>
        <dbReference type="Google" id="ProtNLM"/>
    </source>
</evidence>
<dbReference type="STRING" id="590409.Dd586_0729"/>
<dbReference type="AlphaFoldDB" id="D2BSK0"/>
<gene>
    <name evidence="1" type="ordered locus">Dd586_0729</name>
</gene>
<dbReference type="RefSeq" id="WP_012883464.1">
    <property type="nucleotide sequence ID" value="NC_013592.1"/>
</dbReference>
<dbReference type="OrthoDB" id="7041783at2"/>
<sequence>MEFIKKLEFGNYTLKFGNDLVLMDLLDEIVMPSFFEMNYIRSIKDKSDYFFINTEMVVLDDSEEHPVLGIQGRIVKNTVLSRDQIISGSEIIEDYDELETAPSSIFLLILNTHRLILCKEVSGAPSIENFRSTSQYCLTHRWNDYIDETYKQEKEFRDGLEYRLPRVTKKSLREEVPSPKLRITTLTDKKSLEDFINLFNKINRVSIKLLPTNKEEIDNDDFFWQEFGERSENMNSRQASVLFTNPEDGLRHNAVLSQLKASTSLANSQFRMRGFDDAGDIMKGSNEDFSLTCDVKDLSKDINEASQECYSVFKDLVADERIRLPKITEKGTLGKIKKIFERFK</sequence>
<dbReference type="EMBL" id="CP001836">
    <property type="protein sequence ID" value="ACZ75619.1"/>
    <property type="molecule type" value="Genomic_DNA"/>
</dbReference>